<name>A0A919VYB4_9ACTN</name>
<evidence type="ECO:0000313" key="3">
    <source>
        <dbReference type="Proteomes" id="UP000680865"/>
    </source>
</evidence>
<proteinExistence type="predicted"/>
<reference evidence="2" key="1">
    <citation type="submission" date="2021-03" db="EMBL/GenBank/DDBJ databases">
        <title>Whole genome shotgun sequence of Actinoplanes consettensis NBRC 14913.</title>
        <authorList>
            <person name="Komaki H."/>
            <person name="Tamura T."/>
        </authorList>
    </citation>
    <scope>NUCLEOTIDE SEQUENCE</scope>
    <source>
        <strain evidence="2">NBRC 14913</strain>
    </source>
</reference>
<dbReference type="Proteomes" id="UP000680865">
    <property type="component" value="Unassembled WGS sequence"/>
</dbReference>
<gene>
    <name evidence="2" type="ORF">Aco04nite_35770</name>
</gene>
<protein>
    <submittedName>
        <fullName evidence="2">Uncharacterized protein</fullName>
    </submittedName>
</protein>
<dbReference type="AlphaFoldDB" id="A0A919VYB4"/>
<evidence type="ECO:0000256" key="1">
    <source>
        <dbReference type="SAM" id="MobiDB-lite"/>
    </source>
</evidence>
<dbReference type="EMBL" id="BOQP01000017">
    <property type="protein sequence ID" value="GIM73543.1"/>
    <property type="molecule type" value="Genomic_DNA"/>
</dbReference>
<feature type="compositionally biased region" description="Polar residues" evidence="1">
    <location>
        <begin position="220"/>
        <end position="229"/>
    </location>
</feature>
<accession>A0A919VYB4</accession>
<organism evidence="2 3">
    <name type="scientific">Winogradskya consettensis</name>
    <dbReference type="NCBI Taxonomy" id="113560"/>
    <lineage>
        <taxon>Bacteria</taxon>
        <taxon>Bacillati</taxon>
        <taxon>Actinomycetota</taxon>
        <taxon>Actinomycetes</taxon>
        <taxon>Micromonosporales</taxon>
        <taxon>Micromonosporaceae</taxon>
        <taxon>Winogradskya</taxon>
    </lineage>
</organism>
<feature type="compositionally biased region" description="Low complexity" evidence="1">
    <location>
        <begin position="186"/>
        <end position="199"/>
    </location>
</feature>
<sequence length="229" mass="23749">MSLSSTGDSIVLPWKGAPPAEVAQLVAEQPVPVSMLDVKYSAAELLTMAKQVADANPDTVASVGPNAMYDGLEIETASKVIGPGFAEGPAADPGDLPPIVSPVPFQVIGSADVVPTQRDKDASPFWGANLVKNGTSACSGGVSVKVGGVSGMTTAWHCGIGTWKSHGNNKVLGTVSKRNKTHVRRAPAVSRSASRIPAIPAHRPSPTWARRPQFVERPSRASSPVATSR</sequence>
<evidence type="ECO:0000313" key="2">
    <source>
        <dbReference type="EMBL" id="GIM73543.1"/>
    </source>
</evidence>
<keyword evidence="3" id="KW-1185">Reference proteome</keyword>
<feature type="region of interest" description="Disordered" evidence="1">
    <location>
        <begin position="180"/>
        <end position="229"/>
    </location>
</feature>
<comment type="caution">
    <text evidence="2">The sequence shown here is derived from an EMBL/GenBank/DDBJ whole genome shotgun (WGS) entry which is preliminary data.</text>
</comment>